<dbReference type="SUPFAM" id="SSF53706">
    <property type="entry name" value="Formate dehydrogenase/DMSO reductase, domains 1-3"/>
    <property type="match status" value="1"/>
</dbReference>
<dbReference type="PANTHER" id="PTHR43105">
    <property type="entry name" value="RESPIRATORY NITRATE REDUCTASE"/>
    <property type="match status" value="1"/>
</dbReference>
<organism evidence="2 3">
    <name type="scientific">Vibrio parahaemolyticus</name>
    <dbReference type="NCBI Taxonomy" id="670"/>
    <lineage>
        <taxon>Bacteria</taxon>
        <taxon>Pseudomonadati</taxon>
        <taxon>Pseudomonadota</taxon>
        <taxon>Gammaproteobacteria</taxon>
        <taxon>Vibrionales</taxon>
        <taxon>Vibrionaceae</taxon>
        <taxon>Vibrio</taxon>
    </lineage>
</organism>
<dbReference type="Gene3D" id="3.40.50.740">
    <property type="match status" value="1"/>
</dbReference>
<evidence type="ECO:0008006" key="4">
    <source>
        <dbReference type="Google" id="ProtNLM"/>
    </source>
</evidence>
<protein>
    <recommendedName>
        <fullName evidence="4">Molybdopterin oxidoreductase domain-containing protein</fullName>
    </recommendedName>
</protein>
<dbReference type="InterPro" id="IPR050123">
    <property type="entry name" value="Prok_molybdopt-oxidoreductase"/>
</dbReference>
<keyword evidence="1" id="KW-0560">Oxidoreductase</keyword>
<gene>
    <name evidence="2" type="ORF">CA163_37090</name>
</gene>
<dbReference type="GO" id="GO:0016020">
    <property type="term" value="C:membrane"/>
    <property type="evidence" value="ECO:0007669"/>
    <property type="project" value="TreeGrafter"/>
</dbReference>
<feature type="non-terminal residue" evidence="2">
    <location>
        <position position="1"/>
    </location>
</feature>
<evidence type="ECO:0000313" key="3">
    <source>
        <dbReference type="Proteomes" id="UP000214596"/>
    </source>
</evidence>
<reference evidence="2 3" key="1">
    <citation type="journal article" date="2017" name="Appl. Environ. Microbiol.">
        <title>Parallel evolution of two clades of a major Atlantic endemic Vibrio parahaemolyticus pathogen lineage by independent acquisition of related pathogenicity islands.</title>
        <authorList>
            <person name="Xu F."/>
            <person name="Gonzalez-Escalona N."/>
            <person name="Drees K.P."/>
            <person name="Sebra R.P."/>
            <person name="Cooper V.S."/>
            <person name="Jones S.H."/>
            <person name="Whistler C.A."/>
        </authorList>
    </citation>
    <scope>NUCLEOTIDE SEQUENCE [LARGE SCALE GENOMIC DNA]</scope>
    <source>
        <strain evidence="2 3">MAVP-3</strain>
    </source>
</reference>
<name>A0A227ITH9_VIBPH</name>
<dbReference type="Proteomes" id="UP000214596">
    <property type="component" value="Unassembled WGS sequence"/>
</dbReference>
<dbReference type="PANTHER" id="PTHR43105:SF14">
    <property type="entry name" value="FORMATE DEHYDROGENASE H"/>
    <property type="match status" value="1"/>
</dbReference>
<accession>A0A227ITH9</accession>
<evidence type="ECO:0000313" key="2">
    <source>
        <dbReference type="EMBL" id="OXE26213.1"/>
    </source>
</evidence>
<dbReference type="AlphaFoldDB" id="A0A227ITH9"/>
<dbReference type="GO" id="GO:0003954">
    <property type="term" value="F:NADH dehydrogenase activity"/>
    <property type="evidence" value="ECO:0007669"/>
    <property type="project" value="TreeGrafter"/>
</dbReference>
<sequence length="82" mass="9232">LPNCYPGYQKVYNPIVRQKFAIEWDAPNLPSEQGLTLTEIIDAACKREVRGMYIMGENPVLSDPNQAHVIEGLEALDFLVVQ</sequence>
<evidence type="ECO:0000256" key="1">
    <source>
        <dbReference type="ARBA" id="ARBA00023002"/>
    </source>
</evidence>
<comment type="caution">
    <text evidence="2">The sequence shown here is derived from an EMBL/GenBank/DDBJ whole genome shotgun (WGS) entry which is preliminary data.</text>
</comment>
<feature type="non-terminal residue" evidence="2">
    <location>
        <position position="82"/>
    </location>
</feature>
<dbReference type="GO" id="GO:0022904">
    <property type="term" value="P:respiratory electron transport chain"/>
    <property type="evidence" value="ECO:0007669"/>
    <property type="project" value="TreeGrafter"/>
</dbReference>
<proteinExistence type="predicted"/>
<dbReference type="EMBL" id="NIXT01005040">
    <property type="protein sequence ID" value="OXE26213.1"/>
    <property type="molecule type" value="Genomic_DNA"/>
</dbReference>